<accession>A0A562NLG0</accession>
<comment type="caution">
    <text evidence="1">The sequence shown here is derived from an EMBL/GenBank/DDBJ whole genome shotgun (WGS) entry which is preliminary data.</text>
</comment>
<reference evidence="1 2" key="1">
    <citation type="journal article" date="2015" name="Stand. Genomic Sci.">
        <title>Genomic Encyclopedia of Bacterial and Archaeal Type Strains, Phase III: the genomes of soil and plant-associated and newly described type strains.</title>
        <authorList>
            <person name="Whitman W.B."/>
            <person name="Woyke T."/>
            <person name="Klenk H.P."/>
            <person name="Zhou Y."/>
            <person name="Lilburn T.G."/>
            <person name="Beck B.J."/>
            <person name="De Vos P."/>
            <person name="Vandamme P."/>
            <person name="Eisen J.A."/>
            <person name="Garrity G."/>
            <person name="Hugenholtz P."/>
            <person name="Kyrpides N.C."/>
        </authorList>
    </citation>
    <scope>NUCLEOTIDE SEQUENCE [LARGE SCALE GENOMIC DNA]</scope>
    <source>
        <strain evidence="1 2">CGMCC 1.2546</strain>
    </source>
</reference>
<dbReference type="Proteomes" id="UP000317122">
    <property type="component" value="Unassembled WGS sequence"/>
</dbReference>
<protein>
    <submittedName>
        <fullName evidence="1">Uncharacterized protein</fullName>
    </submittedName>
</protein>
<dbReference type="EMBL" id="VLKT01000027">
    <property type="protein sequence ID" value="TWI33039.1"/>
    <property type="molecule type" value="Genomic_DNA"/>
</dbReference>
<dbReference type="AlphaFoldDB" id="A0A562NLG0"/>
<organism evidence="1 2">
    <name type="scientific">Mesorhizobium tianshanense</name>
    <dbReference type="NCBI Taxonomy" id="39844"/>
    <lineage>
        <taxon>Bacteria</taxon>
        <taxon>Pseudomonadati</taxon>
        <taxon>Pseudomonadota</taxon>
        <taxon>Alphaproteobacteria</taxon>
        <taxon>Hyphomicrobiales</taxon>
        <taxon>Phyllobacteriaceae</taxon>
        <taxon>Mesorhizobium</taxon>
    </lineage>
</organism>
<evidence type="ECO:0000313" key="2">
    <source>
        <dbReference type="Proteomes" id="UP000317122"/>
    </source>
</evidence>
<evidence type="ECO:0000313" key="1">
    <source>
        <dbReference type="EMBL" id="TWI33039.1"/>
    </source>
</evidence>
<keyword evidence="2" id="KW-1185">Reference proteome</keyword>
<sequence>MAKMTDDQRIEKLIRKLHEVIAELAALDHPMWPAQMDGLKKAVFDLEERMANDRGMFHEPTNR</sequence>
<dbReference type="RefSeq" id="WP_145720306.1">
    <property type="nucleotide sequence ID" value="NZ_BSPF01000014.1"/>
</dbReference>
<gene>
    <name evidence="1" type="ORF">IQ26_04248</name>
</gene>
<proteinExistence type="predicted"/>
<name>A0A562NLG0_9HYPH</name>